<accession>A0A0H5QPJ1</accession>
<evidence type="ECO:0000313" key="1">
    <source>
        <dbReference type="EMBL" id="CRZ03958.1"/>
    </source>
</evidence>
<protein>
    <submittedName>
        <fullName evidence="1">Uncharacterized protein</fullName>
    </submittedName>
</protein>
<reference evidence="1" key="1">
    <citation type="submission" date="2015-04" db="EMBL/GenBank/DDBJ databases">
        <title>The genome sequence of the plant pathogenic Rhizarian Plasmodiophora brassicae reveals insights in its biotrophic life cycle and the origin of chitin synthesis.</title>
        <authorList>
            <person name="Schwelm A."/>
            <person name="Fogelqvist J."/>
            <person name="Knaust A."/>
            <person name="Julke S."/>
            <person name="Lilja T."/>
            <person name="Dhandapani V."/>
            <person name="Bonilla-Rosso G."/>
            <person name="Karlsson M."/>
            <person name="Shevchenko A."/>
            <person name="Choi S.R."/>
            <person name="Kim H.G."/>
            <person name="Park J.Y."/>
            <person name="Lim Y.P."/>
            <person name="Ludwig-Muller J."/>
            <person name="Dixelius C."/>
        </authorList>
    </citation>
    <scope>NUCLEOTIDE SEQUENCE</scope>
    <source>
        <tissue evidence="1">Potato root galls</tissue>
    </source>
</reference>
<organism evidence="1">
    <name type="scientific">Spongospora subterranea</name>
    <dbReference type="NCBI Taxonomy" id="70186"/>
    <lineage>
        <taxon>Eukaryota</taxon>
        <taxon>Sar</taxon>
        <taxon>Rhizaria</taxon>
        <taxon>Endomyxa</taxon>
        <taxon>Phytomyxea</taxon>
        <taxon>Plasmodiophorida</taxon>
        <taxon>Plasmodiophoridae</taxon>
        <taxon>Spongospora</taxon>
    </lineage>
</organism>
<dbReference type="AlphaFoldDB" id="A0A0H5QPJ1"/>
<feature type="non-terminal residue" evidence="1">
    <location>
        <position position="109"/>
    </location>
</feature>
<proteinExistence type="predicted"/>
<sequence>RFHNLTHNHLLLLALRSYPASFSFKQYMLRLVLRIDRSYVFLKWCPALLVAQAIIPDSLFLLLPGLLFNSQSAVGVRTPNGVVCLHAINKRCFSVVTDSVTFLFGFSCD</sequence>
<feature type="non-terminal residue" evidence="1">
    <location>
        <position position="1"/>
    </location>
</feature>
<dbReference type="EMBL" id="HACM01003516">
    <property type="protein sequence ID" value="CRZ03958.1"/>
    <property type="molecule type" value="Transcribed_RNA"/>
</dbReference>
<name>A0A0H5QPJ1_9EUKA</name>